<reference evidence="3 4" key="1">
    <citation type="submission" date="2019-03" db="EMBL/GenBank/DDBJ databases">
        <authorList>
            <person name="Kim M.K.M."/>
        </authorList>
    </citation>
    <scope>NUCLEOTIDE SEQUENCE [LARGE SCALE GENOMIC DNA]</scope>
    <source>
        <strain evidence="3 4">17J68-12</strain>
    </source>
</reference>
<comment type="caution">
    <text evidence="3">The sequence shown here is derived from an EMBL/GenBank/DDBJ whole genome shotgun (WGS) entry which is preliminary data.</text>
</comment>
<dbReference type="Pfam" id="PF03795">
    <property type="entry name" value="YCII"/>
    <property type="match status" value="1"/>
</dbReference>
<dbReference type="Proteomes" id="UP000295334">
    <property type="component" value="Unassembled WGS sequence"/>
</dbReference>
<dbReference type="RefSeq" id="WP_131450072.1">
    <property type="nucleotide sequence ID" value="NZ_SJZI01000047.1"/>
</dbReference>
<dbReference type="EMBL" id="SJZI01000047">
    <property type="protein sequence ID" value="TCJ13099.1"/>
    <property type="molecule type" value="Genomic_DNA"/>
</dbReference>
<name>A0A4R1B942_9BACT</name>
<dbReference type="AlphaFoldDB" id="A0A4R1B942"/>
<dbReference type="GO" id="GO:0016787">
    <property type="term" value="F:hydrolase activity"/>
    <property type="evidence" value="ECO:0007669"/>
    <property type="project" value="UniProtKB-KW"/>
</dbReference>
<dbReference type="InterPro" id="IPR005545">
    <property type="entry name" value="YCII"/>
</dbReference>
<accession>A0A4R1B942</accession>
<evidence type="ECO:0000256" key="1">
    <source>
        <dbReference type="ARBA" id="ARBA00007689"/>
    </source>
</evidence>
<sequence>MFLISLTYRVAPEEVDRHLEAHAAFLDRHYAAGHFVFSGPKVPRTGGVILAHGLSHEAVMQLISEDPFYLNSIANYHVQELQPTKWDPRFAPFAGG</sequence>
<gene>
    <name evidence="3" type="ORF">EPD60_13595</name>
</gene>
<evidence type="ECO:0000313" key="3">
    <source>
        <dbReference type="EMBL" id="TCJ13099.1"/>
    </source>
</evidence>
<dbReference type="PANTHER" id="PTHR37828:SF1">
    <property type="entry name" value="YCII-RELATED DOMAIN-CONTAINING PROTEIN"/>
    <property type="match status" value="1"/>
</dbReference>
<evidence type="ECO:0000313" key="4">
    <source>
        <dbReference type="Proteomes" id="UP000295334"/>
    </source>
</evidence>
<dbReference type="PANTHER" id="PTHR37828">
    <property type="entry name" value="GSR2449 PROTEIN"/>
    <property type="match status" value="1"/>
</dbReference>
<dbReference type="InterPro" id="IPR011008">
    <property type="entry name" value="Dimeric_a/b-barrel"/>
</dbReference>
<organism evidence="3 4">
    <name type="scientific">Flaviaesturariibacter flavus</name>
    <dbReference type="NCBI Taxonomy" id="2502780"/>
    <lineage>
        <taxon>Bacteria</taxon>
        <taxon>Pseudomonadati</taxon>
        <taxon>Bacteroidota</taxon>
        <taxon>Chitinophagia</taxon>
        <taxon>Chitinophagales</taxon>
        <taxon>Chitinophagaceae</taxon>
        <taxon>Flaviaestuariibacter</taxon>
    </lineage>
</organism>
<protein>
    <submittedName>
        <fullName evidence="3">GTP cyclohydrolase</fullName>
    </submittedName>
</protein>
<evidence type="ECO:0000259" key="2">
    <source>
        <dbReference type="Pfam" id="PF03795"/>
    </source>
</evidence>
<keyword evidence="3" id="KW-0378">Hydrolase</keyword>
<keyword evidence="4" id="KW-1185">Reference proteome</keyword>
<dbReference type="Gene3D" id="3.30.70.1060">
    <property type="entry name" value="Dimeric alpha+beta barrel"/>
    <property type="match status" value="1"/>
</dbReference>
<proteinExistence type="inferred from homology"/>
<comment type="similarity">
    <text evidence="1">Belongs to the YciI family.</text>
</comment>
<dbReference type="OrthoDB" id="9814407at2"/>
<dbReference type="SUPFAM" id="SSF54909">
    <property type="entry name" value="Dimeric alpha+beta barrel"/>
    <property type="match status" value="1"/>
</dbReference>
<feature type="domain" description="YCII-related" evidence="2">
    <location>
        <begin position="11"/>
        <end position="80"/>
    </location>
</feature>